<reference evidence="8 9" key="1">
    <citation type="journal article" date="2021" name="Int. J. Syst. Evol. Microbiol.">
        <title>Steroidobacter gossypii sp. nov., isolated from soil of cotton cropping field.</title>
        <authorList>
            <person name="Huang R."/>
            <person name="Yang S."/>
            <person name="Zhen C."/>
            <person name="Liu W."/>
        </authorList>
    </citation>
    <scope>NUCLEOTIDE SEQUENCE [LARGE SCALE GENOMIC DNA]</scope>
    <source>
        <strain evidence="8 9">S1-65</strain>
    </source>
</reference>
<keyword evidence="9" id="KW-1185">Reference proteome</keyword>
<protein>
    <submittedName>
        <fullName evidence="8">Cytochrome c family protein</fullName>
    </submittedName>
</protein>
<keyword evidence="2 6" id="KW-0349">Heme</keyword>
<evidence type="ECO:0000313" key="8">
    <source>
        <dbReference type="EMBL" id="MBM0106680.1"/>
    </source>
</evidence>
<feature type="domain" description="Cytochrome c" evidence="7">
    <location>
        <begin position="37"/>
        <end position="134"/>
    </location>
</feature>
<dbReference type="PANTHER" id="PTHR11961">
    <property type="entry name" value="CYTOCHROME C"/>
    <property type="match status" value="1"/>
</dbReference>
<keyword evidence="4" id="KW-0249">Electron transport</keyword>
<keyword evidence="3 6" id="KW-0479">Metal-binding</keyword>
<evidence type="ECO:0000256" key="1">
    <source>
        <dbReference type="ARBA" id="ARBA00022448"/>
    </source>
</evidence>
<evidence type="ECO:0000313" key="9">
    <source>
        <dbReference type="Proteomes" id="UP000661077"/>
    </source>
</evidence>
<dbReference type="PROSITE" id="PS51007">
    <property type="entry name" value="CYTC"/>
    <property type="match status" value="1"/>
</dbReference>
<dbReference type="PRINTS" id="PR00604">
    <property type="entry name" value="CYTCHRMECIAB"/>
</dbReference>
<evidence type="ECO:0000259" key="7">
    <source>
        <dbReference type="PROSITE" id="PS51007"/>
    </source>
</evidence>
<sequence length="143" mass="14822">MKSTLRSAVWIALLTGLAGCGGSSGDGPAMAAATVKGDAARGEQLYQQCAACHSLQQNGAGPMHCQLFGRPAGTVPDFEYSQAMRDSGLVWDAQTLDEFLTSPITYVSGTKMGFAGFSDAGDRADVIAYLHQANNDPATCPAS</sequence>
<evidence type="ECO:0000256" key="3">
    <source>
        <dbReference type="ARBA" id="ARBA00022723"/>
    </source>
</evidence>
<dbReference type="InterPro" id="IPR009056">
    <property type="entry name" value="Cyt_c-like_dom"/>
</dbReference>
<dbReference type="Gene3D" id="1.10.760.10">
    <property type="entry name" value="Cytochrome c-like domain"/>
    <property type="match status" value="1"/>
</dbReference>
<dbReference type="EMBL" id="JAEVLS010000004">
    <property type="protein sequence ID" value="MBM0106680.1"/>
    <property type="molecule type" value="Genomic_DNA"/>
</dbReference>
<proteinExistence type="predicted"/>
<name>A0ABS1X0B6_9GAMM</name>
<dbReference type="InterPro" id="IPR002327">
    <property type="entry name" value="Cyt_c_1A/1B"/>
</dbReference>
<dbReference type="PROSITE" id="PS51257">
    <property type="entry name" value="PROKAR_LIPOPROTEIN"/>
    <property type="match status" value="1"/>
</dbReference>
<evidence type="ECO:0000256" key="2">
    <source>
        <dbReference type="ARBA" id="ARBA00022617"/>
    </source>
</evidence>
<evidence type="ECO:0000256" key="5">
    <source>
        <dbReference type="ARBA" id="ARBA00023004"/>
    </source>
</evidence>
<keyword evidence="5 6" id="KW-0408">Iron</keyword>
<dbReference type="Pfam" id="PF00034">
    <property type="entry name" value="Cytochrom_C"/>
    <property type="match status" value="1"/>
</dbReference>
<evidence type="ECO:0000256" key="4">
    <source>
        <dbReference type="ARBA" id="ARBA00022982"/>
    </source>
</evidence>
<dbReference type="SUPFAM" id="SSF46626">
    <property type="entry name" value="Cytochrome c"/>
    <property type="match status" value="1"/>
</dbReference>
<organism evidence="8 9">
    <name type="scientific">Steroidobacter gossypii</name>
    <dbReference type="NCBI Taxonomy" id="2805490"/>
    <lineage>
        <taxon>Bacteria</taxon>
        <taxon>Pseudomonadati</taxon>
        <taxon>Pseudomonadota</taxon>
        <taxon>Gammaproteobacteria</taxon>
        <taxon>Steroidobacterales</taxon>
        <taxon>Steroidobacteraceae</taxon>
        <taxon>Steroidobacter</taxon>
    </lineage>
</organism>
<dbReference type="Proteomes" id="UP000661077">
    <property type="component" value="Unassembled WGS sequence"/>
</dbReference>
<dbReference type="InterPro" id="IPR036909">
    <property type="entry name" value="Cyt_c-like_dom_sf"/>
</dbReference>
<evidence type="ECO:0000256" key="6">
    <source>
        <dbReference type="PROSITE-ProRule" id="PRU00433"/>
    </source>
</evidence>
<comment type="caution">
    <text evidence="8">The sequence shown here is derived from an EMBL/GenBank/DDBJ whole genome shotgun (WGS) entry which is preliminary data.</text>
</comment>
<keyword evidence="1" id="KW-0813">Transport</keyword>
<accession>A0ABS1X0B6</accession>
<gene>
    <name evidence="8" type="ORF">JM946_18265</name>
</gene>